<dbReference type="HOGENOM" id="CLU_099815_1_0_5"/>
<dbReference type="RefSeq" id="WP_002963732.1">
    <property type="nucleotide sequence ID" value="NZ_EQ999546.1"/>
</dbReference>
<dbReference type="AlphaFoldDB" id="A0A0E1X3B2"/>
<dbReference type="Gene3D" id="2.60.120.1600">
    <property type="match status" value="1"/>
</dbReference>
<evidence type="ECO:0000313" key="2">
    <source>
        <dbReference type="EMBL" id="EEZ30744.1"/>
    </source>
</evidence>
<accession>A0A0E1X3B2</accession>
<dbReference type="InterPro" id="IPR012038">
    <property type="entry name" value="UCP009471"/>
</dbReference>
<gene>
    <name evidence="2" type="ORF">BALG_00863</name>
</gene>
<sequence>MFKTIFKVVAVLALALGGGIWSVDYALDSFEGFGELRVGAWRAYPAAGTPDADPYSKARAARKAYLPLGTTEGLPFYAQRDSAGRELRRGCTYRLSGFTPPARFWTLYPATPDLKPIAPREGLQSALHSRAVLYEKDGSLSITISPDASPGNWLPVEGRGNFVLVMTLYDTPAGSSSGLSDLVMPSLVRIANQGPKGQEACRG</sequence>
<name>A0A0E1X3B2_9HYPH</name>
<dbReference type="PIRSF" id="PIRSF009471">
    <property type="entry name" value="UCP009471"/>
    <property type="match status" value="1"/>
</dbReference>
<dbReference type="SUPFAM" id="SSF160935">
    <property type="entry name" value="VPA0735-like"/>
    <property type="match status" value="1"/>
</dbReference>
<dbReference type="EMBL" id="EQ999546">
    <property type="protein sequence ID" value="EEZ30744.1"/>
    <property type="molecule type" value="Genomic_DNA"/>
</dbReference>
<reference evidence="2" key="1">
    <citation type="submission" date="2009-01" db="EMBL/GenBank/DDBJ databases">
        <title>The Genome Sequence of Brucella pinnipedialis M292/94/1.</title>
        <authorList>
            <consortium name="The Broad Institute Genome Sequencing Platform"/>
            <person name="Ward D."/>
            <person name="Young S.K."/>
            <person name="Kodira C.D."/>
            <person name="Zeng Q."/>
            <person name="Koehrsen M."/>
            <person name="Alvarado L."/>
            <person name="Berlin A."/>
            <person name="Borenstein D."/>
            <person name="Chen Z."/>
            <person name="Engels R."/>
            <person name="Freedman E."/>
            <person name="Gellesch M."/>
            <person name="Goldberg J."/>
            <person name="Griggs A."/>
            <person name="Gujja S."/>
            <person name="Heiman D."/>
            <person name="Hepburn T."/>
            <person name="Howarth C."/>
            <person name="Jen D."/>
            <person name="Larson L."/>
            <person name="Lewis B."/>
            <person name="Mehta T."/>
            <person name="Park D."/>
            <person name="Pearson M."/>
            <person name="Roberts A."/>
            <person name="Saif S."/>
            <person name="Shea T."/>
            <person name="Shenoy N."/>
            <person name="Sisk P."/>
            <person name="Stolte C."/>
            <person name="Sykes S."/>
            <person name="Walk T."/>
            <person name="White J."/>
            <person name="Yandava C."/>
            <person name="Whatmore A.M."/>
            <person name="Perrett L.L."/>
            <person name="O'Callaghan D."/>
            <person name="Nusbaum C."/>
            <person name="Galagan J."/>
            <person name="Birren B."/>
        </authorList>
    </citation>
    <scope>NUCLEOTIDE SEQUENCE [LARGE SCALE GENOMIC DNA]</scope>
    <source>
        <strain evidence="2">M292/94/1</strain>
    </source>
</reference>
<protein>
    <recommendedName>
        <fullName evidence="1">DUF1214 domain-containing protein</fullName>
    </recommendedName>
</protein>
<feature type="domain" description="DUF1214" evidence="1">
    <location>
        <begin position="73"/>
        <end position="172"/>
    </location>
</feature>
<dbReference type="Pfam" id="PF06742">
    <property type="entry name" value="DUF1214"/>
    <property type="match status" value="1"/>
</dbReference>
<proteinExistence type="predicted"/>
<evidence type="ECO:0000259" key="1">
    <source>
        <dbReference type="Pfam" id="PF06742"/>
    </source>
</evidence>
<organism evidence="2">
    <name type="scientific">Brucella pinnipedialis M292/94/1</name>
    <dbReference type="NCBI Taxonomy" id="520462"/>
    <lineage>
        <taxon>Bacteria</taxon>
        <taxon>Pseudomonadati</taxon>
        <taxon>Pseudomonadota</taxon>
        <taxon>Alphaproteobacteria</taxon>
        <taxon>Hyphomicrobiales</taxon>
        <taxon>Brucellaceae</taxon>
        <taxon>Brucella/Ochrobactrum group</taxon>
        <taxon>Brucella</taxon>
    </lineage>
</organism>
<dbReference type="GeneID" id="93017000"/>
<dbReference type="InterPro" id="IPR010621">
    <property type="entry name" value="DUF1214"/>
</dbReference>
<dbReference type="Proteomes" id="UP000004659">
    <property type="component" value="Unassembled WGS sequence"/>
</dbReference>